<dbReference type="NCBIfam" id="TIGR03160">
    <property type="entry name" value="cobT_DBIPRT"/>
    <property type="match status" value="1"/>
</dbReference>
<dbReference type="SUPFAM" id="SSF52733">
    <property type="entry name" value="Nicotinate mononucleotide:5,6-dimethylbenzimidazole phosphoribosyltransferase (CobT)"/>
    <property type="match status" value="1"/>
</dbReference>
<dbReference type="Pfam" id="PF02277">
    <property type="entry name" value="DBI_PRT"/>
    <property type="match status" value="1"/>
</dbReference>
<dbReference type="EC" id="2.4.2.21" evidence="3 10"/>
<accession>A0A4R3MJH6</accession>
<keyword evidence="7 10" id="KW-0808">Transferase</keyword>
<dbReference type="InterPro" id="IPR023195">
    <property type="entry name" value="Nict_dMeBzImd_PRibTrfase_N"/>
</dbReference>
<dbReference type="InterPro" id="IPR036087">
    <property type="entry name" value="Nict_dMeBzImd_PRibTrfase_sf"/>
</dbReference>
<dbReference type="OrthoDB" id="9781491at2"/>
<keyword evidence="12" id="KW-1185">Reference proteome</keyword>
<keyword evidence="6 10" id="KW-0328">Glycosyltransferase</keyword>
<feature type="active site" description="Proton acceptor" evidence="10">
    <location>
        <position position="306"/>
    </location>
</feature>
<protein>
    <recommendedName>
        <fullName evidence="4 10">Nicotinate-nucleotide--dimethylbenzimidazole phosphoribosyltransferase</fullName>
        <shortName evidence="10">NN:DBI PRT</shortName>
        <ecNumber evidence="3 10">2.4.2.21</ecNumber>
    </recommendedName>
    <alternativeName>
        <fullName evidence="8 10">N(1)-alpha-phosphoribosyltransferase</fullName>
    </alternativeName>
</protein>
<comment type="function">
    <text evidence="10">Catalyzes the synthesis of alpha-ribazole-5'-phosphate from nicotinate mononucleotide (NAMN) and 5,6-dimethylbenzimidazole (DMB).</text>
</comment>
<dbReference type="PANTHER" id="PTHR43463">
    <property type="entry name" value="NICOTINATE-NUCLEOTIDE--DIMETHYLBENZIMIDAZOLE PHOSPHORIBOSYLTRANSFERASE"/>
    <property type="match status" value="1"/>
</dbReference>
<reference evidence="11 12" key="1">
    <citation type="submission" date="2019-03" db="EMBL/GenBank/DDBJ databases">
        <title>Genomic Encyclopedia of Type Strains, Phase IV (KMG-IV): sequencing the most valuable type-strain genomes for metagenomic binning, comparative biology and taxonomic classification.</title>
        <authorList>
            <person name="Goeker M."/>
        </authorList>
    </citation>
    <scope>NUCLEOTIDE SEQUENCE [LARGE SCALE GENOMIC DNA]</scope>
    <source>
        <strain evidence="11 12">DSM 19345</strain>
    </source>
</reference>
<comment type="pathway">
    <text evidence="1 10">Nucleoside biosynthesis; alpha-ribazole biosynthesis; alpha-ribazole from 5,6-dimethylbenzimidazole: step 1/2.</text>
</comment>
<evidence type="ECO:0000256" key="7">
    <source>
        <dbReference type="ARBA" id="ARBA00022679"/>
    </source>
</evidence>
<dbReference type="NCBIfam" id="NF000996">
    <property type="entry name" value="PRK00105.1"/>
    <property type="match status" value="1"/>
</dbReference>
<dbReference type="UniPathway" id="UPA00061">
    <property type="reaction ID" value="UER00516"/>
</dbReference>
<evidence type="ECO:0000256" key="2">
    <source>
        <dbReference type="ARBA" id="ARBA00007110"/>
    </source>
</evidence>
<evidence type="ECO:0000256" key="5">
    <source>
        <dbReference type="ARBA" id="ARBA00022573"/>
    </source>
</evidence>
<dbReference type="RefSeq" id="WP_132804938.1">
    <property type="nucleotide sequence ID" value="NZ_SMAK01000001.1"/>
</dbReference>
<evidence type="ECO:0000256" key="10">
    <source>
        <dbReference type="HAMAP-Rule" id="MF_00230"/>
    </source>
</evidence>
<evidence type="ECO:0000256" key="9">
    <source>
        <dbReference type="ARBA" id="ARBA00047340"/>
    </source>
</evidence>
<comment type="similarity">
    <text evidence="2 10">Belongs to the CobT family.</text>
</comment>
<dbReference type="AlphaFoldDB" id="A0A4R3MJH6"/>
<evidence type="ECO:0000256" key="3">
    <source>
        <dbReference type="ARBA" id="ARBA00011991"/>
    </source>
</evidence>
<keyword evidence="5 10" id="KW-0169">Cobalamin biosynthesis</keyword>
<dbReference type="CDD" id="cd02439">
    <property type="entry name" value="DMB-PRT_CobT"/>
    <property type="match status" value="1"/>
</dbReference>
<evidence type="ECO:0000313" key="12">
    <source>
        <dbReference type="Proteomes" id="UP000295678"/>
    </source>
</evidence>
<evidence type="ECO:0000256" key="8">
    <source>
        <dbReference type="ARBA" id="ARBA00030686"/>
    </source>
</evidence>
<dbReference type="HAMAP" id="MF_00230">
    <property type="entry name" value="CobT"/>
    <property type="match status" value="1"/>
</dbReference>
<dbReference type="Gene3D" id="1.10.1610.10">
    <property type="match status" value="1"/>
</dbReference>
<dbReference type="GO" id="GO:0008939">
    <property type="term" value="F:nicotinate-nucleotide-dimethylbenzimidazole phosphoribosyltransferase activity"/>
    <property type="evidence" value="ECO:0007669"/>
    <property type="project" value="UniProtKB-UniRule"/>
</dbReference>
<dbReference type="GO" id="GO:0009236">
    <property type="term" value="P:cobalamin biosynthetic process"/>
    <property type="evidence" value="ECO:0007669"/>
    <property type="project" value="UniProtKB-UniRule"/>
</dbReference>
<comment type="caution">
    <text evidence="11">The sequence shown here is derived from an EMBL/GenBank/DDBJ whole genome shotgun (WGS) entry which is preliminary data.</text>
</comment>
<dbReference type="Gene3D" id="3.40.50.10210">
    <property type="match status" value="1"/>
</dbReference>
<comment type="catalytic activity">
    <reaction evidence="9 10">
        <text>5,6-dimethylbenzimidazole + nicotinate beta-D-ribonucleotide = alpha-ribazole 5'-phosphate + nicotinate + H(+)</text>
        <dbReference type="Rhea" id="RHEA:11196"/>
        <dbReference type="ChEBI" id="CHEBI:15378"/>
        <dbReference type="ChEBI" id="CHEBI:15890"/>
        <dbReference type="ChEBI" id="CHEBI:32544"/>
        <dbReference type="ChEBI" id="CHEBI:57502"/>
        <dbReference type="ChEBI" id="CHEBI:57918"/>
        <dbReference type="EC" id="2.4.2.21"/>
    </reaction>
</comment>
<dbReference type="InterPro" id="IPR017846">
    <property type="entry name" value="Nict_dMeBzImd_PRibTrfase_bact"/>
</dbReference>
<sequence length="339" mass="33797">MTDRFASLDALRSACANLPAPDKGAGAAARARQAVLTKPPGSLGRLEWLAEWLAEWQRRPVPRLERVLVLVFAGNHGITRRGVSAFPASVTAQMVANFAAGGAAINQLCAAAGAELRVTALDLDAPTADFTEAPAMTEAEFLAAVATGYGAVSADIDLLCVGEMGIGNTTTAAALAAALFGGDGEHWAGRGTGVDDAGLARKRATVDAGLARHAAALSDPLAAAAALGGRELAAILGAVLAARHAGVPVLLDGFVSTAAAAPLARLAPGGLDHAVIAHASAEAGHRKLAAALGKEPLLDLGMRLGEASGAAAAVPILRAAVACHAGMATFAEAGVDGKE</sequence>
<evidence type="ECO:0000256" key="6">
    <source>
        <dbReference type="ARBA" id="ARBA00022676"/>
    </source>
</evidence>
<evidence type="ECO:0000256" key="4">
    <source>
        <dbReference type="ARBA" id="ARBA00015486"/>
    </source>
</evidence>
<gene>
    <name evidence="10" type="primary">cobT</name>
    <name evidence="11" type="ORF">EDC22_101432</name>
</gene>
<dbReference type="InterPro" id="IPR003200">
    <property type="entry name" value="Nict_dMeBzImd_PRibTrfase"/>
</dbReference>
<evidence type="ECO:0000313" key="11">
    <source>
        <dbReference type="EMBL" id="TCT13564.1"/>
    </source>
</evidence>
<organism evidence="11 12">
    <name type="scientific">Tepidamorphus gemmatus</name>
    <dbReference type="NCBI Taxonomy" id="747076"/>
    <lineage>
        <taxon>Bacteria</taxon>
        <taxon>Pseudomonadati</taxon>
        <taxon>Pseudomonadota</taxon>
        <taxon>Alphaproteobacteria</taxon>
        <taxon>Hyphomicrobiales</taxon>
        <taxon>Tepidamorphaceae</taxon>
        <taxon>Tepidamorphus</taxon>
    </lineage>
</organism>
<evidence type="ECO:0000256" key="1">
    <source>
        <dbReference type="ARBA" id="ARBA00005049"/>
    </source>
</evidence>
<name>A0A4R3MJH6_9HYPH</name>
<dbReference type="PANTHER" id="PTHR43463:SF1">
    <property type="entry name" value="NICOTINATE-NUCLEOTIDE--DIMETHYLBENZIMIDAZOLE PHOSPHORIBOSYLTRANSFERASE"/>
    <property type="match status" value="1"/>
</dbReference>
<dbReference type="Proteomes" id="UP000295678">
    <property type="component" value="Unassembled WGS sequence"/>
</dbReference>
<dbReference type="EMBL" id="SMAK01000001">
    <property type="protein sequence ID" value="TCT13564.1"/>
    <property type="molecule type" value="Genomic_DNA"/>
</dbReference>
<proteinExistence type="inferred from homology"/>